<feature type="domain" description="N-acetyltransferase" evidence="1">
    <location>
        <begin position="1"/>
        <end position="158"/>
    </location>
</feature>
<dbReference type="Gene3D" id="3.40.630.30">
    <property type="match status" value="1"/>
</dbReference>
<dbReference type="EMBL" id="JACTVA010000060">
    <property type="protein sequence ID" value="MBC9209574.1"/>
    <property type="molecule type" value="Genomic_DNA"/>
</dbReference>
<comment type="caution">
    <text evidence="2">The sequence shown here is derived from an EMBL/GenBank/DDBJ whole genome shotgun (WGS) entry which is preliminary data.</text>
</comment>
<proteinExistence type="predicted"/>
<dbReference type="PROSITE" id="PS51186">
    <property type="entry name" value="GNAT"/>
    <property type="match status" value="1"/>
</dbReference>
<organism evidence="2 3">
    <name type="scientific">Teichococcus aerophilus</name>
    <dbReference type="NCBI Taxonomy" id="1224513"/>
    <lineage>
        <taxon>Bacteria</taxon>
        <taxon>Pseudomonadati</taxon>
        <taxon>Pseudomonadota</taxon>
        <taxon>Alphaproteobacteria</taxon>
        <taxon>Acetobacterales</taxon>
        <taxon>Roseomonadaceae</taxon>
        <taxon>Roseomonas</taxon>
    </lineage>
</organism>
<reference evidence="2 3" key="1">
    <citation type="journal article" date="2013" name="Int. J. Syst. Evol. Microbiol.">
        <title>Roseomonas aerophila sp. nov., isolated from air.</title>
        <authorList>
            <person name="Kim S.J."/>
            <person name="Weon H.Y."/>
            <person name="Ahn J.H."/>
            <person name="Hong S.B."/>
            <person name="Seok S.J."/>
            <person name="Whang K.S."/>
            <person name="Kwon S.W."/>
        </authorList>
    </citation>
    <scope>NUCLEOTIDE SEQUENCE [LARGE SCALE GENOMIC DNA]</scope>
    <source>
        <strain evidence="2 3">NBRC 108923</strain>
    </source>
</reference>
<accession>A0ABR7RTJ9</accession>
<gene>
    <name evidence="2" type="ORF">IBL26_22210</name>
</gene>
<dbReference type="SUPFAM" id="SSF55729">
    <property type="entry name" value="Acyl-CoA N-acyltransferases (Nat)"/>
    <property type="match status" value="1"/>
</dbReference>
<dbReference type="Pfam" id="PF00583">
    <property type="entry name" value="Acetyltransf_1"/>
    <property type="match status" value="1"/>
</dbReference>
<dbReference type="InterPro" id="IPR000182">
    <property type="entry name" value="GNAT_dom"/>
</dbReference>
<dbReference type="Proteomes" id="UP000626026">
    <property type="component" value="Unassembled WGS sequence"/>
</dbReference>
<evidence type="ECO:0000313" key="3">
    <source>
        <dbReference type="Proteomes" id="UP000626026"/>
    </source>
</evidence>
<name>A0ABR7RTJ9_9PROT</name>
<evidence type="ECO:0000259" key="1">
    <source>
        <dbReference type="PROSITE" id="PS51186"/>
    </source>
</evidence>
<evidence type="ECO:0000313" key="2">
    <source>
        <dbReference type="EMBL" id="MBC9209574.1"/>
    </source>
</evidence>
<keyword evidence="3" id="KW-1185">Reference proteome</keyword>
<dbReference type="InterPro" id="IPR016181">
    <property type="entry name" value="Acyl_CoA_acyltransferase"/>
</dbReference>
<sequence length="160" mass="16926">MGTADLPAVLGISQEVHPAYPEDPAVFAERLALYPAGCFVLAGQGGLHGYALSHPWRFGEPPTLNTLLQALPAAADTYYLHDIALADTARGGGLGGQIVARLVAVARAAGLKTLSLVAVNGSVPFWRRQGFEVVRDEAIRLRVLSYDAQASFMARDARAG</sequence>
<protein>
    <submittedName>
        <fullName evidence="2">GNAT family N-acetyltransferase</fullName>
    </submittedName>
</protein>